<feature type="transmembrane region" description="Helical" evidence="2">
    <location>
        <begin position="512"/>
        <end position="531"/>
    </location>
</feature>
<feature type="transmembrane region" description="Helical" evidence="2">
    <location>
        <begin position="168"/>
        <end position="190"/>
    </location>
</feature>
<dbReference type="EMBL" id="FXTN01000004">
    <property type="protein sequence ID" value="SMO65021.1"/>
    <property type="molecule type" value="Genomic_DNA"/>
</dbReference>
<dbReference type="PANTHER" id="PTHR34219">
    <property type="entry name" value="IRON-REGULATED INNER MEMBRANE PROTEIN-RELATED"/>
    <property type="match status" value="1"/>
</dbReference>
<dbReference type="Pfam" id="PF03929">
    <property type="entry name" value="PepSY_TM"/>
    <property type="match status" value="1"/>
</dbReference>
<reference evidence="3 4" key="1">
    <citation type="submission" date="2017-05" db="EMBL/GenBank/DDBJ databases">
        <authorList>
            <person name="Varghese N."/>
            <person name="Submissions S."/>
        </authorList>
    </citation>
    <scope>NUCLEOTIDE SEQUENCE [LARGE SCALE GENOMIC DNA]</scope>
    <source>
        <strain evidence="3 4">DSM 19036</strain>
    </source>
</reference>
<feature type="transmembrane region" description="Helical" evidence="2">
    <location>
        <begin position="449"/>
        <end position="467"/>
    </location>
</feature>
<evidence type="ECO:0000256" key="1">
    <source>
        <dbReference type="SAM" id="MobiDB-lite"/>
    </source>
</evidence>
<keyword evidence="4" id="KW-1185">Reference proteome</keyword>
<evidence type="ECO:0000313" key="4">
    <source>
        <dbReference type="Proteomes" id="UP000320300"/>
    </source>
</evidence>
<sequence>MKNRNYNIYFNTHTISGIIISAILFVIFFAGSYTLFKDEISAWQSNTSFNAHENKKLDYNKLLDSLDQKYKLKGRDISFYLQKNTFDTYVEVTATKDSTLAPKKKPGHEKKGRKRGRRDDGDGAYFKYNFYKGESKTYDQTYDLGEFLYRLHFLAQLNQVPIRIGTPFGYLVAGLVSFFFLFALITGLLLHWDKIVSNFFVFRPWSKVKTVWTDAHTALGMIGFPFQLVYAITGVVLIVNAILLMPFTFMFYQGKADKMYSDLEYADARVYTYTYQALPVKTDVQSYVDRTQKTWEDSDIIRVLIKNYGDASMAIMIEGTANPQRSFSGTGKVIYDIKSNKVFYHRSPLGESSYIAKVKSLIYHLHFGDYSGYALRIIYFILGMMGCVVIISGIMIWLVARDKKNVPERKRKFNLWLANIFLAICLSMFPVTAITFIAVKVSPAVDMTFIYRVYFYSWLLLSAYYIIRKNLNRTNRETLLLGSVFSLLIPVANGVCTGNWIWKTYSTGATDILFIDLFSLAIAIVGLISFYKIRQKQKLQPEI</sequence>
<evidence type="ECO:0000313" key="3">
    <source>
        <dbReference type="EMBL" id="SMO65021.1"/>
    </source>
</evidence>
<gene>
    <name evidence="3" type="ORF">SAMN06265348_104378</name>
</gene>
<protein>
    <submittedName>
        <fullName evidence="3">Uncharacterized iron-regulated membrane protein</fullName>
    </submittedName>
</protein>
<feature type="transmembrane region" description="Helical" evidence="2">
    <location>
        <begin position="479"/>
        <end position="500"/>
    </location>
</feature>
<feature type="transmembrane region" description="Helical" evidence="2">
    <location>
        <begin position="12"/>
        <end position="36"/>
    </location>
</feature>
<dbReference type="Proteomes" id="UP000320300">
    <property type="component" value="Unassembled WGS sequence"/>
</dbReference>
<name>A0A521D1Z0_9SPHI</name>
<feature type="transmembrane region" description="Helical" evidence="2">
    <location>
        <begin position="377"/>
        <end position="401"/>
    </location>
</feature>
<dbReference type="OrthoDB" id="6307929at2"/>
<keyword evidence="2" id="KW-1133">Transmembrane helix</keyword>
<dbReference type="RefSeq" id="WP_142528065.1">
    <property type="nucleotide sequence ID" value="NZ_CBCSJO010000001.1"/>
</dbReference>
<dbReference type="AlphaFoldDB" id="A0A521D1Z0"/>
<dbReference type="PANTHER" id="PTHR34219:SF3">
    <property type="entry name" value="BLL7967 PROTEIN"/>
    <property type="match status" value="1"/>
</dbReference>
<accession>A0A521D1Z0</accession>
<dbReference type="InterPro" id="IPR005625">
    <property type="entry name" value="PepSY-ass_TM"/>
</dbReference>
<feature type="transmembrane region" description="Helical" evidence="2">
    <location>
        <begin position="228"/>
        <end position="252"/>
    </location>
</feature>
<feature type="transmembrane region" description="Helical" evidence="2">
    <location>
        <begin position="413"/>
        <end position="437"/>
    </location>
</feature>
<evidence type="ECO:0000256" key="2">
    <source>
        <dbReference type="SAM" id="Phobius"/>
    </source>
</evidence>
<keyword evidence="2" id="KW-0472">Membrane</keyword>
<organism evidence="3 4">
    <name type="scientific">Pedobacter westerhofensis</name>
    <dbReference type="NCBI Taxonomy" id="425512"/>
    <lineage>
        <taxon>Bacteria</taxon>
        <taxon>Pseudomonadati</taxon>
        <taxon>Bacteroidota</taxon>
        <taxon>Sphingobacteriia</taxon>
        <taxon>Sphingobacteriales</taxon>
        <taxon>Sphingobacteriaceae</taxon>
        <taxon>Pedobacter</taxon>
    </lineage>
</organism>
<proteinExistence type="predicted"/>
<feature type="region of interest" description="Disordered" evidence="1">
    <location>
        <begin position="100"/>
        <end position="120"/>
    </location>
</feature>
<keyword evidence="2" id="KW-0812">Transmembrane</keyword>
<feature type="compositionally biased region" description="Basic residues" evidence="1">
    <location>
        <begin position="102"/>
        <end position="116"/>
    </location>
</feature>